<organism evidence="1 2">
    <name type="scientific">Caballeronia sordidicola</name>
    <name type="common">Burkholderia sordidicola</name>
    <dbReference type="NCBI Taxonomy" id="196367"/>
    <lineage>
        <taxon>Bacteria</taxon>
        <taxon>Pseudomonadati</taxon>
        <taxon>Pseudomonadota</taxon>
        <taxon>Betaproteobacteria</taxon>
        <taxon>Burkholderiales</taxon>
        <taxon>Burkholderiaceae</taxon>
        <taxon>Caballeronia</taxon>
    </lineage>
</organism>
<sequence length="75" mass="7910">MEDAGHPRLAGAPAVIVARAMSESANKTFAGMEQLLGAQRIGDIDAPGIRLPRSLPKAAISVPWQLARPHRLAMG</sequence>
<proteinExistence type="predicted"/>
<comment type="caution">
    <text evidence="1">The sequence shown here is derived from an EMBL/GenBank/DDBJ whole genome shotgun (WGS) entry which is preliminary data.</text>
</comment>
<accession>A0A226WPN5</accession>
<dbReference type="AlphaFoldDB" id="A0A226WPN5"/>
<gene>
    <name evidence="1" type="ORF">BSU04_38015</name>
</gene>
<dbReference type="EMBL" id="MTHB01000256">
    <property type="protein sequence ID" value="OXC73142.1"/>
    <property type="molecule type" value="Genomic_DNA"/>
</dbReference>
<evidence type="ECO:0000313" key="2">
    <source>
        <dbReference type="Proteomes" id="UP000214720"/>
    </source>
</evidence>
<dbReference type="Proteomes" id="UP000214720">
    <property type="component" value="Unassembled WGS sequence"/>
</dbReference>
<reference evidence="2" key="1">
    <citation type="submission" date="2017-01" db="EMBL/GenBank/DDBJ databases">
        <title>Genome Analysis of Deinococcus marmoris KOPRI26562.</title>
        <authorList>
            <person name="Kim J.H."/>
            <person name="Oh H.-M."/>
        </authorList>
    </citation>
    <scope>NUCLEOTIDE SEQUENCE [LARGE SCALE GENOMIC DNA]</scope>
    <source>
        <strain evidence="2">PAMC 26633</strain>
    </source>
</reference>
<name>A0A226WPN5_CABSO</name>
<protein>
    <submittedName>
        <fullName evidence="1">Uncharacterized protein</fullName>
    </submittedName>
</protein>
<evidence type="ECO:0000313" key="1">
    <source>
        <dbReference type="EMBL" id="OXC73142.1"/>
    </source>
</evidence>